<name>A0A2I3CCJ3_VIBAX</name>
<protein>
    <submittedName>
        <fullName evidence="2">Uncharacterized protein</fullName>
    </submittedName>
</protein>
<evidence type="ECO:0000313" key="3">
    <source>
        <dbReference type="Proteomes" id="UP000016714"/>
    </source>
</evidence>
<feature type="transmembrane region" description="Helical" evidence="1">
    <location>
        <begin position="16"/>
        <end position="41"/>
    </location>
</feature>
<evidence type="ECO:0000313" key="2">
    <source>
        <dbReference type="EMBL" id="AGV17924.1"/>
    </source>
</evidence>
<dbReference type="Proteomes" id="UP000016714">
    <property type="component" value="Chromosome 1"/>
</dbReference>
<keyword evidence="1" id="KW-0472">Membrane</keyword>
<accession>A0A2I3CCJ3</accession>
<sequence length="43" mass="4713">MRLVLKHFPYAISDHLFTVIGIINLRAASAALFVCAVLASIKQ</sequence>
<dbReference type="HOGENOM" id="CLU_3241134_0_0_6"/>
<dbReference type="KEGG" id="vag:N646_2107"/>
<dbReference type="AlphaFoldDB" id="A0A2I3CCJ3"/>
<gene>
    <name evidence="2" type="ORF">N646_2107</name>
</gene>
<keyword evidence="1" id="KW-1133">Transmembrane helix</keyword>
<evidence type="ECO:0000256" key="1">
    <source>
        <dbReference type="SAM" id="Phobius"/>
    </source>
</evidence>
<reference evidence="2 3" key="1">
    <citation type="journal article" date="2015" name="Genome Announc.">
        <title>Complete genome sequence of Vibrio alginolyticus ATCC 17749.</title>
        <authorList>
            <person name="Liu X.F."/>
            <person name="Cao Y."/>
            <person name="Zhang H.L."/>
            <person name="Chen Y.J."/>
            <person name="Hu C.J."/>
        </authorList>
    </citation>
    <scope>NUCLEOTIDE SEQUENCE [LARGE SCALE GENOMIC DNA]</scope>
    <source>
        <strain evidence="3">ATCC 17749 / DSM 2171 / NBRC 15630 / NCIMB 1903 / NCTC 12160 / XII-53</strain>
    </source>
</reference>
<proteinExistence type="predicted"/>
<dbReference type="EMBL" id="CP006718">
    <property type="protein sequence ID" value="AGV17924.1"/>
    <property type="molecule type" value="Genomic_DNA"/>
</dbReference>
<organism evidence="2 3">
    <name type="scientific">Vibrio alginolyticus (strain ATCC 17749 / DSM 2171 / NBRC 15630 / NCIMB 1903 / NCTC 12160 / XII-53)</name>
    <dbReference type="NCBI Taxonomy" id="1219076"/>
    <lineage>
        <taxon>Bacteria</taxon>
        <taxon>Pseudomonadati</taxon>
        <taxon>Pseudomonadota</taxon>
        <taxon>Gammaproteobacteria</taxon>
        <taxon>Vibrionales</taxon>
        <taxon>Vibrionaceae</taxon>
        <taxon>Vibrio</taxon>
    </lineage>
</organism>
<keyword evidence="1" id="KW-0812">Transmembrane</keyword>